<feature type="domain" description="Disease resistance protein At4g27190-like leucine-rich repeats" evidence="2">
    <location>
        <begin position="256"/>
        <end position="406"/>
    </location>
</feature>
<accession>A0A0C3UMZ1</accession>
<name>G7I7A8_MEDTR</name>
<dbReference type="InterPro" id="IPR050905">
    <property type="entry name" value="Plant_NBS-LRR"/>
</dbReference>
<dbReference type="PANTHER" id="PTHR33463">
    <property type="entry name" value="NB-ARC DOMAIN-CONTAINING PROTEIN-RELATED"/>
    <property type="match status" value="1"/>
</dbReference>
<reference evidence="3 5" key="1">
    <citation type="journal article" date="2011" name="Nature">
        <title>The Medicago genome provides insight into the evolution of rhizobial symbioses.</title>
        <authorList>
            <person name="Young N.D."/>
            <person name="Debelle F."/>
            <person name="Oldroyd G.E."/>
            <person name="Geurts R."/>
            <person name="Cannon S.B."/>
            <person name="Udvardi M.K."/>
            <person name="Benedito V.A."/>
            <person name="Mayer K.F."/>
            <person name="Gouzy J."/>
            <person name="Schoof H."/>
            <person name="Van de Peer Y."/>
            <person name="Proost S."/>
            <person name="Cook D.R."/>
            <person name="Meyers B.C."/>
            <person name="Spannagl M."/>
            <person name="Cheung F."/>
            <person name="De Mita S."/>
            <person name="Krishnakumar V."/>
            <person name="Gundlach H."/>
            <person name="Zhou S."/>
            <person name="Mudge J."/>
            <person name="Bharti A.K."/>
            <person name="Murray J.D."/>
            <person name="Naoumkina M.A."/>
            <person name="Rosen B."/>
            <person name="Silverstein K.A."/>
            <person name="Tang H."/>
            <person name="Rombauts S."/>
            <person name="Zhao P.X."/>
            <person name="Zhou P."/>
            <person name="Barbe V."/>
            <person name="Bardou P."/>
            <person name="Bechner M."/>
            <person name="Bellec A."/>
            <person name="Berger A."/>
            <person name="Berges H."/>
            <person name="Bidwell S."/>
            <person name="Bisseling T."/>
            <person name="Choisne N."/>
            <person name="Couloux A."/>
            <person name="Denny R."/>
            <person name="Deshpande S."/>
            <person name="Dai X."/>
            <person name="Doyle J.J."/>
            <person name="Dudez A.M."/>
            <person name="Farmer A.D."/>
            <person name="Fouteau S."/>
            <person name="Franken C."/>
            <person name="Gibelin C."/>
            <person name="Gish J."/>
            <person name="Goldstein S."/>
            <person name="Gonzalez A.J."/>
            <person name="Green P.J."/>
            <person name="Hallab A."/>
            <person name="Hartog M."/>
            <person name="Hua A."/>
            <person name="Humphray S.J."/>
            <person name="Jeong D.H."/>
            <person name="Jing Y."/>
            <person name="Jocker A."/>
            <person name="Kenton S.M."/>
            <person name="Kim D.J."/>
            <person name="Klee K."/>
            <person name="Lai H."/>
            <person name="Lang C."/>
            <person name="Lin S."/>
            <person name="Macmil S.L."/>
            <person name="Magdelenat G."/>
            <person name="Matthews L."/>
            <person name="McCorrison J."/>
            <person name="Monaghan E.L."/>
            <person name="Mun J.H."/>
            <person name="Najar F.Z."/>
            <person name="Nicholson C."/>
            <person name="Noirot C."/>
            <person name="O'Bleness M."/>
            <person name="Paule C.R."/>
            <person name="Poulain J."/>
            <person name="Prion F."/>
            <person name="Qin B."/>
            <person name="Qu C."/>
            <person name="Retzel E.F."/>
            <person name="Riddle C."/>
            <person name="Sallet E."/>
            <person name="Samain S."/>
            <person name="Samson N."/>
            <person name="Sanders I."/>
            <person name="Saurat O."/>
            <person name="Scarpelli C."/>
            <person name="Schiex T."/>
            <person name="Segurens B."/>
            <person name="Severin A.J."/>
            <person name="Sherrier D.J."/>
            <person name="Shi R."/>
            <person name="Sims S."/>
            <person name="Singer S.R."/>
            <person name="Sinharoy S."/>
            <person name="Sterck L."/>
            <person name="Viollet A."/>
            <person name="Wang B.B."/>
            <person name="Wang K."/>
            <person name="Wang M."/>
            <person name="Wang X."/>
            <person name="Warfsmann J."/>
            <person name="Weissenbach J."/>
            <person name="White D.D."/>
            <person name="White J.D."/>
            <person name="Wiley G.B."/>
            <person name="Wincker P."/>
            <person name="Xing Y."/>
            <person name="Yang L."/>
            <person name="Yao Z."/>
            <person name="Ying F."/>
            <person name="Zhai J."/>
            <person name="Zhou L."/>
            <person name="Zuber A."/>
            <person name="Denarie J."/>
            <person name="Dixon R.A."/>
            <person name="May G.D."/>
            <person name="Schwartz D.C."/>
            <person name="Rogers J."/>
            <person name="Quetier F."/>
            <person name="Town C.D."/>
            <person name="Roe B.A."/>
        </authorList>
    </citation>
    <scope>NUCLEOTIDE SEQUENCE [LARGE SCALE GENOMIC DNA]</scope>
    <source>
        <strain evidence="3">A17</strain>
        <strain evidence="4 5">cv. Jemalong A17</strain>
    </source>
</reference>
<gene>
    <name evidence="3" type="ordered locus">MTR_1g050230</name>
</gene>
<protein>
    <recommendedName>
        <fullName evidence="2">Disease resistance protein At4g27190-like leucine-rich repeats domain-containing protein</fullName>
    </recommendedName>
</protein>
<dbReference type="HOGENOM" id="CLU_652776_0_0_1"/>
<dbReference type="SUPFAM" id="SSF52047">
    <property type="entry name" value="RNI-like"/>
    <property type="match status" value="1"/>
</dbReference>
<organism evidence="3 5">
    <name type="scientific">Medicago truncatula</name>
    <name type="common">Barrel medic</name>
    <name type="synonym">Medicago tribuloides</name>
    <dbReference type="NCBI Taxonomy" id="3880"/>
    <lineage>
        <taxon>Eukaryota</taxon>
        <taxon>Viridiplantae</taxon>
        <taxon>Streptophyta</taxon>
        <taxon>Embryophyta</taxon>
        <taxon>Tracheophyta</taxon>
        <taxon>Spermatophyta</taxon>
        <taxon>Magnoliopsida</taxon>
        <taxon>eudicotyledons</taxon>
        <taxon>Gunneridae</taxon>
        <taxon>Pentapetalae</taxon>
        <taxon>rosids</taxon>
        <taxon>fabids</taxon>
        <taxon>Fabales</taxon>
        <taxon>Fabaceae</taxon>
        <taxon>Papilionoideae</taxon>
        <taxon>50 kb inversion clade</taxon>
        <taxon>NPAAA clade</taxon>
        <taxon>Hologalegina</taxon>
        <taxon>IRL clade</taxon>
        <taxon>Trifolieae</taxon>
        <taxon>Medicago</taxon>
    </lineage>
</organism>
<keyword evidence="1" id="KW-0611">Plant defense</keyword>
<dbReference type="EnsemblPlants" id="AES60478">
    <property type="protein sequence ID" value="AES60478"/>
    <property type="gene ID" value="MTR_1g050230"/>
</dbReference>
<accession>G7I7A8</accession>
<dbReference type="InterPro" id="IPR057135">
    <property type="entry name" value="At4g27190-like_LRR"/>
</dbReference>
<dbReference type="eggNOG" id="KOG4658">
    <property type="taxonomic scope" value="Eukaryota"/>
</dbReference>
<dbReference type="EMBL" id="CM001217">
    <property type="protein sequence ID" value="AES60478.2"/>
    <property type="molecule type" value="Genomic_DNA"/>
</dbReference>
<evidence type="ECO:0000313" key="3">
    <source>
        <dbReference type="EMBL" id="AES60478.2"/>
    </source>
</evidence>
<reference evidence="3 5" key="2">
    <citation type="journal article" date="2014" name="BMC Genomics">
        <title>An improved genome release (version Mt4.0) for the model legume Medicago truncatula.</title>
        <authorList>
            <person name="Tang H."/>
            <person name="Krishnakumar V."/>
            <person name="Bidwell S."/>
            <person name="Rosen B."/>
            <person name="Chan A."/>
            <person name="Zhou S."/>
            <person name="Gentzbittel L."/>
            <person name="Childs K.L."/>
            <person name="Yandell M."/>
            <person name="Gundlach H."/>
            <person name="Mayer K.F."/>
            <person name="Schwartz D.C."/>
            <person name="Town C.D."/>
        </authorList>
    </citation>
    <scope>GENOME REANNOTATION</scope>
    <source>
        <strain evidence="4 5">cv. Jemalong A17</strain>
    </source>
</reference>
<reference evidence="4" key="3">
    <citation type="submission" date="2015-04" db="UniProtKB">
        <authorList>
            <consortium name="EnsemblPlants"/>
        </authorList>
    </citation>
    <scope>IDENTIFICATION</scope>
    <source>
        <strain evidence="4">cv. Jemalong A17</strain>
    </source>
</reference>
<keyword evidence="5" id="KW-1185">Reference proteome</keyword>
<evidence type="ECO:0000313" key="4">
    <source>
        <dbReference type="EnsemblPlants" id="AES60478"/>
    </source>
</evidence>
<proteinExistence type="predicted"/>
<dbReference type="Pfam" id="PF23247">
    <property type="entry name" value="LRR_RPS2"/>
    <property type="match status" value="1"/>
</dbReference>
<evidence type="ECO:0000313" key="5">
    <source>
        <dbReference type="Proteomes" id="UP000002051"/>
    </source>
</evidence>
<dbReference type="InterPro" id="IPR032675">
    <property type="entry name" value="LRR_dom_sf"/>
</dbReference>
<dbReference type="PaxDb" id="3880-AES60478"/>
<sequence>MTSSEAEGHQKQKFSSEAISSPEATFDPLIKLKIQSIDKVQVYNHYLHYSVFCLRYKTRQQPCLQKLYVQDGNEFEAYSSKDYTQIRGTGLLPCCGRNQDNCLCLCLSFLCSVLFRCNLTLIISSEALKLLLKFYQKKYFLREKENTIQPPPPPPPFFCFSPSDDTNEIVFCSLQTLELISLQRLCRFCSCPCPIKFPLLEVVVVKECPRMELFSLGFTKTTNLQNVQTDEGNHWEGDLNRTINKMFCDKVAFGKLKYLALSDYPELKDVWYGQLHCNVFCNLKHLVVERCDFLSHVLFPSNVMQVLQTLEELEVKDCDSLEAVFDVKGMKSQEILIKANSQLKRLSLSTLPKFKHIWNEDPHEIISFGKLCKVDVSMCQSLLYIFPYSLCVDLGHLKMLEIESCGVKEASNLKLCWNLIN</sequence>
<evidence type="ECO:0000256" key="1">
    <source>
        <dbReference type="ARBA" id="ARBA00022821"/>
    </source>
</evidence>
<dbReference type="Gene3D" id="3.80.10.10">
    <property type="entry name" value="Ribonuclease Inhibitor"/>
    <property type="match status" value="1"/>
</dbReference>
<dbReference type="AlphaFoldDB" id="G7I7A8"/>
<dbReference type="Proteomes" id="UP000002051">
    <property type="component" value="Unassembled WGS sequence"/>
</dbReference>
<evidence type="ECO:0000259" key="2">
    <source>
        <dbReference type="Pfam" id="PF23247"/>
    </source>
</evidence>